<evidence type="ECO:0000256" key="2">
    <source>
        <dbReference type="SAM" id="MobiDB-lite"/>
    </source>
</evidence>
<evidence type="ECO:0000259" key="4">
    <source>
        <dbReference type="PROSITE" id="PS50076"/>
    </source>
</evidence>
<dbReference type="Pfam" id="PF00226">
    <property type="entry name" value="DnaJ"/>
    <property type="match status" value="1"/>
</dbReference>
<dbReference type="InterPro" id="IPR051948">
    <property type="entry name" value="Hsp70_co-chaperone_J-domain"/>
</dbReference>
<dbReference type="AlphaFoldDB" id="A0A022W9D3"/>
<protein>
    <recommendedName>
        <fullName evidence="4">J domain-containing protein</fullName>
    </recommendedName>
</protein>
<organism evidence="5">
    <name type="scientific">Trichophyton rubrum CBS 288.86</name>
    <dbReference type="NCBI Taxonomy" id="1215330"/>
    <lineage>
        <taxon>Eukaryota</taxon>
        <taxon>Fungi</taxon>
        <taxon>Dikarya</taxon>
        <taxon>Ascomycota</taxon>
        <taxon>Pezizomycotina</taxon>
        <taxon>Eurotiomycetes</taxon>
        <taxon>Eurotiomycetidae</taxon>
        <taxon>Onygenales</taxon>
        <taxon>Arthrodermataceae</taxon>
        <taxon>Trichophyton</taxon>
    </lineage>
</organism>
<keyword evidence="1" id="KW-0143">Chaperone</keyword>
<feature type="domain" description="J" evidence="4">
    <location>
        <begin position="79"/>
        <end position="153"/>
    </location>
</feature>
<feature type="transmembrane region" description="Helical" evidence="3">
    <location>
        <begin position="181"/>
        <end position="201"/>
    </location>
</feature>
<dbReference type="PROSITE" id="PS50076">
    <property type="entry name" value="DNAJ_2"/>
    <property type="match status" value="1"/>
</dbReference>
<dbReference type="GO" id="GO:0051787">
    <property type="term" value="F:misfolded protein binding"/>
    <property type="evidence" value="ECO:0007669"/>
    <property type="project" value="TreeGrafter"/>
</dbReference>
<keyword evidence="3" id="KW-0812">Transmembrane</keyword>
<dbReference type="GO" id="GO:0036503">
    <property type="term" value="P:ERAD pathway"/>
    <property type="evidence" value="ECO:0007669"/>
    <property type="project" value="TreeGrafter"/>
</dbReference>
<evidence type="ECO:0000256" key="3">
    <source>
        <dbReference type="SAM" id="Phobius"/>
    </source>
</evidence>
<name>A0A022W9D3_TRIRU</name>
<dbReference type="GO" id="GO:0005783">
    <property type="term" value="C:endoplasmic reticulum"/>
    <property type="evidence" value="ECO:0007669"/>
    <property type="project" value="TreeGrafter"/>
</dbReference>
<dbReference type="EMBL" id="KK207766">
    <property type="protein sequence ID" value="EZF54972.1"/>
    <property type="molecule type" value="Genomic_DNA"/>
</dbReference>
<dbReference type="PANTHER" id="PTHR44360:SF1">
    <property type="entry name" value="DNAJ HOMOLOG SUBFAMILY B MEMBER 9"/>
    <property type="match status" value="1"/>
</dbReference>
<dbReference type="PRINTS" id="PR00625">
    <property type="entry name" value="JDOMAIN"/>
</dbReference>
<feature type="transmembrane region" description="Helical" evidence="3">
    <location>
        <begin position="12"/>
        <end position="31"/>
    </location>
</feature>
<dbReference type="Proteomes" id="UP000023758">
    <property type="component" value="Unassembled WGS sequence"/>
</dbReference>
<dbReference type="SUPFAM" id="SSF46565">
    <property type="entry name" value="Chaperone J-domain"/>
    <property type="match status" value="1"/>
</dbReference>
<reference evidence="5" key="1">
    <citation type="submission" date="2014-02" db="EMBL/GenBank/DDBJ databases">
        <title>The Genome Sequence of Trichophyton rubrum (morphotype fischeri) CBS 288.86.</title>
        <authorList>
            <consortium name="The Broad Institute Genomics Platform"/>
            <person name="Cuomo C.A."/>
            <person name="White T.C."/>
            <person name="Graser Y."/>
            <person name="Martinez-Rossi N."/>
            <person name="Heitman J."/>
            <person name="Young S.K."/>
            <person name="Zeng Q."/>
            <person name="Gargeya S."/>
            <person name="Abouelleil A."/>
            <person name="Alvarado L."/>
            <person name="Chapman S.B."/>
            <person name="Gainer-Dewar J."/>
            <person name="Goldberg J."/>
            <person name="Griggs A."/>
            <person name="Gujja S."/>
            <person name="Hansen M."/>
            <person name="Howarth C."/>
            <person name="Imamovic A."/>
            <person name="Larimer J."/>
            <person name="Martinez D."/>
            <person name="Murphy C."/>
            <person name="Pearson M.D."/>
            <person name="Persinoti G."/>
            <person name="Poon T."/>
            <person name="Priest M."/>
            <person name="Roberts A.D."/>
            <person name="Saif S."/>
            <person name="Shea T.D."/>
            <person name="Sykes S.N."/>
            <person name="Wortman J."/>
            <person name="Nusbaum C."/>
            <person name="Birren B."/>
        </authorList>
    </citation>
    <scope>NUCLEOTIDE SEQUENCE [LARGE SCALE GENOMIC DNA]</scope>
    <source>
        <strain evidence="5">CBS 288.86</strain>
    </source>
</reference>
<dbReference type="OrthoDB" id="436519at2759"/>
<dbReference type="Gene3D" id="1.10.287.110">
    <property type="entry name" value="DnaJ domain"/>
    <property type="match status" value="1"/>
</dbReference>
<sequence length="374" mass="42082">MDAASRVLSYAGWAFLPGIATSFLQNLYYRITISAGTPHPQPGSARHARHRRRIHVAVISSYLLYTIYEEYHSLRVAPDFYQILGVLPTSDERTIKSRFRRLATVFHPDKARQNGLGSAAEDGSTVDEFFVLLKLAQDTLLDPVKRFAYDRFGAGVVVRPEGPSKTLSTATYFYEGLYALAPQYLVGFLLMVLLNTFWFSAWGRYWRFYTFFALLTLELTLLTHPNATFMPGAYLPAMLSNLLGLDRFYLLPFQILSLARTASMSMNVFISQLAPPEATLQASRSKGRGGEGLGVQAQKQLTQIVQLAQAQDAESAKLLGMDMLPFRGDVDRVGRLRRGMKERLRREEAGQAPEVQQAISAAKQRRQQGRNEQQ</sequence>
<feature type="transmembrane region" description="Helical" evidence="3">
    <location>
        <begin position="208"/>
        <end position="227"/>
    </location>
</feature>
<dbReference type="InterPro" id="IPR036869">
    <property type="entry name" value="J_dom_sf"/>
</dbReference>
<gene>
    <name evidence="5" type="ORF">H103_02357</name>
</gene>
<dbReference type="InterPro" id="IPR001623">
    <property type="entry name" value="DnaJ_domain"/>
</dbReference>
<dbReference type="SMART" id="SM00271">
    <property type="entry name" value="DnaJ"/>
    <property type="match status" value="1"/>
</dbReference>
<proteinExistence type="predicted"/>
<evidence type="ECO:0000256" key="1">
    <source>
        <dbReference type="ARBA" id="ARBA00023186"/>
    </source>
</evidence>
<keyword evidence="3" id="KW-1133">Transmembrane helix</keyword>
<accession>A0A022W9D3</accession>
<keyword evidence="3" id="KW-0472">Membrane</keyword>
<dbReference type="CDD" id="cd06257">
    <property type="entry name" value="DnaJ"/>
    <property type="match status" value="1"/>
</dbReference>
<feature type="region of interest" description="Disordered" evidence="2">
    <location>
        <begin position="343"/>
        <end position="374"/>
    </location>
</feature>
<evidence type="ECO:0000313" key="5">
    <source>
        <dbReference type="EMBL" id="EZF54972.1"/>
    </source>
</evidence>
<dbReference type="HOGENOM" id="CLU_043818_0_0_1"/>
<dbReference type="GO" id="GO:0051087">
    <property type="term" value="F:protein-folding chaperone binding"/>
    <property type="evidence" value="ECO:0007669"/>
    <property type="project" value="TreeGrafter"/>
</dbReference>
<dbReference type="PANTHER" id="PTHR44360">
    <property type="entry name" value="DNAJ HOMOLOG SUBFAMILY B MEMBER 9"/>
    <property type="match status" value="1"/>
</dbReference>